<dbReference type="InterPro" id="IPR035987">
    <property type="entry name" value="Ribosomal_uS8_sf"/>
</dbReference>
<keyword evidence="5" id="KW-1185">Reference proteome</keyword>
<protein>
    <recommendedName>
        <fullName evidence="6">Ribosomal protein S8</fullName>
    </recommendedName>
</protein>
<dbReference type="Gene3D" id="3.30.1490.10">
    <property type="match status" value="1"/>
</dbReference>
<dbReference type="OrthoDB" id="409928at2759"/>
<evidence type="ECO:0000313" key="5">
    <source>
        <dbReference type="Proteomes" id="UP000449547"/>
    </source>
</evidence>
<dbReference type="InterPro" id="IPR000630">
    <property type="entry name" value="Ribosomal_uS8"/>
</dbReference>
<evidence type="ECO:0000256" key="1">
    <source>
        <dbReference type="ARBA" id="ARBA00006471"/>
    </source>
</evidence>
<dbReference type="GO" id="GO:0005840">
    <property type="term" value="C:ribosome"/>
    <property type="evidence" value="ECO:0007669"/>
    <property type="project" value="UniProtKB-KW"/>
</dbReference>
<reference evidence="4 5" key="1">
    <citation type="submission" date="2019-07" db="EMBL/GenBank/DDBJ databases">
        <title>Genome assembly of two rare yeast pathogens: Diutina rugosa and Trichomonascus ciferrii.</title>
        <authorList>
            <person name="Mixao V."/>
            <person name="Saus E."/>
            <person name="Hansen A."/>
            <person name="Lass-Flor C."/>
            <person name="Gabaldon T."/>
        </authorList>
    </citation>
    <scope>NUCLEOTIDE SEQUENCE [LARGE SCALE GENOMIC DNA]</scope>
    <source>
        <strain evidence="4 5">CBS 613</strain>
    </source>
</reference>
<dbReference type="FunFam" id="3.30.1370.30:FF:000006">
    <property type="entry name" value="40S ribosomal protein S8"/>
    <property type="match status" value="1"/>
</dbReference>
<accession>A0A642ULK6</accession>
<name>A0A642ULK6_DIURU</name>
<dbReference type="GO" id="GO:1990904">
    <property type="term" value="C:ribonucleoprotein complex"/>
    <property type="evidence" value="ECO:0007669"/>
    <property type="project" value="UniProtKB-KW"/>
</dbReference>
<evidence type="ECO:0000256" key="2">
    <source>
        <dbReference type="ARBA" id="ARBA00022980"/>
    </source>
</evidence>
<dbReference type="SUPFAM" id="SSF56047">
    <property type="entry name" value="Ribosomal protein S8"/>
    <property type="match status" value="1"/>
</dbReference>
<evidence type="ECO:0008006" key="6">
    <source>
        <dbReference type="Google" id="ProtNLM"/>
    </source>
</evidence>
<dbReference type="AlphaFoldDB" id="A0A642ULK6"/>
<comment type="similarity">
    <text evidence="1">Belongs to the universal ribosomal protein uS8 family.</text>
</comment>
<dbReference type="Pfam" id="PF00410">
    <property type="entry name" value="Ribosomal_S8"/>
    <property type="match status" value="1"/>
</dbReference>
<dbReference type="GeneID" id="54783739"/>
<comment type="caution">
    <text evidence="4">The sequence shown here is derived from an EMBL/GenBank/DDBJ whole genome shotgun (WGS) entry which is preliminary data.</text>
</comment>
<proteinExistence type="inferred from homology"/>
<keyword evidence="2" id="KW-0689">Ribosomal protein</keyword>
<organism evidence="4 5">
    <name type="scientific">Diutina rugosa</name>
    <name type="common">Yeast</name>
    <name type="synonym">Candida rugosa</name>
    <dbReference type="NCBI Taxonomy" id="5481"/>
    <lineage>
        <taxon>Eukaryota</taxon>
        <taxon>Fungi</taxon>
        <taxon>Dikarya</taxon>
        <taxon>Ascomycota</taxon>
        <taxon>Saccharomycotina</taxon>
        <taxon>Pichiomycetes</taxon>
        <taxon>Debaryomycetaceae</taxon>
        <taxon>Diutina</taxon>
    </lineage>
</organism>
<dbReference type="VEuPathDB" id="FungiDB:DIURU_005088"/>
<evidence type="ECO:0000256" key="3">
    <source>
        <dbReference type="ARBA" id="ARBA00023274"/>
    </source>
</evidence>
<dbReference type="GO" id="GO:0006412">
    <property type="term" value="P:translation"/>
    <property type="evidence" value="ECO:0007669"/>
    <property type="project" value="InterPro"/>
</dbReference>
<evidence type="ECO:0000313" key="4">
    <source>
        <dbReference type="EMBL" id="KAA8897657.1"/>
    </source>
</evidence>
<dbReference type="Proteomes" id="UP000449547">
    <property type="component" value="Unassembled WGS sequence"/>
</dbReference>
<keyword evidence="3" id="KW-0687">Ribonucleoprotein</keyword>
<dbReference type="GO" id="GO:0003735">
    <property type="term" value="F:structural constituent of ribosome"/>
    <property type="evidence" value="ECO:0007669"/>
    <property type="project" value="InterPro"/>
</dbReference>
<dbReference type="OMA" id="KYWQNEP"/>
<dbReference type="RefSeq" id="XP_034010085.1">
    <property type="nucleotide sequence ID" value="XM_034158031.1"/>
</dbReference>
<dbReference type="EMBL" id="SWFT01000153">
    <property type="protein sequence ID" value="KAA8897657.1"/>
    <property type="molecule type" value="Genomic_DNA"/>
</dbReference>
<gene>
    <name evidence="4" type="ORF">DIURU_005088</name>
</gene>
<dbReference type="Gene3D" id="3.30.1370.30">
    <property type="match status" value="1"/>
</dbReference>
<sequence>MSLQHLANYCCHIKNCHNVNIATTSVPYTRQLIECSLQLYKEGFLSSVHRGSTAGPDTTPVDVTPDNIATRRLWLGLKYRDNQPVIRDISLVSTPGRRVNLTTEEVKALSSGFPVRFIKPLQPAECLFIKTPQNQIMEVQEAAKRNIKGMALFRVK</sequence>